<dbReference type="AlphaFoldDB" id="A0A2K1JXR3"/>
<sequence>MSWSPLFWDVGFKITIETQQEE</sequence>
<reference evidence="1 3" key="1">
    <citation type="journal article" date="2008" name="Science">
        <title>The Physcomitrella genome reveals evolutionary insights into the conquest of land by plants.</title>
        <authorList>
            <person name="Rensing S."/>
            <person name="Lang D."/>
            <person name="Zimmer A."/>
            <person name="Terry A."/>
            <person name="Salamov A."/>
            <person name="Shapiro H."/>
            <person name="Nishiyama T."/>
            <person name="Perroud P.-F."/>
            <person name="Lindquist E."/>
            <person name="Kamisugi Y."/>
            <person name="Tanahashi T."/>
            <person name="Sakakibara K."/>
            <person name="Fujita T."/>
            <person name="Oishi K."/>
            <person name="Shin-I T."/>
            <person name="Kuroki Y."/>
            <person name="Toyoda A."/>
            <person name="Suzuki Y."/>
            <person name="Hashimoto A."/>
            <person name="Yamaguchi K."/>
            <person name="Sugano A."/>
            <person name="Kohara Y."/>
            <person name="Fujiyama A."/>
            <person name="Anterola A."/>
            <person name="Aoki S."/>
            <person name="Ashton N."/>
            <person name="Barbazuk W.B."/>
            <person name="Barker E."/>
            <person name="Bennetzen J."/>
            <person name="Bezanilla M."/>
            <person name="Blankenship R."/>
            <person name="Cho S.H."/>
            <person name="Dutcher S."/>
            <person name="Estelle M."/>
            <person name="Fawcett J.A."/>
            <person name="Gundlach H."/>
            <person name="Hanada K."/>
            <person name="Heyl A."/>
            <person name="Hicks K.A."/>
            <person name="Hugh J."/>
            <person name="Lohr M."/>
            <person name="Mayer K."/>
            <person name="Melkozernov A."/>
            <person name="Murata T."/>
            <person name="Nelson D."/>
            <person name="Pils B."/>
            <person name="Prigge M."/>
            <person name="Reiss B."/>
            <person name="Renner T."/>
            <person name="Rombauts S."/>
            <person name="Rushton P."/>
            <person name="Sanderfoot A."/>
            <person name="Schween G."/>
            <person name="Shiu S.-H."/>
            <person name="Stueber K."/>
            <person name="Theodoulou F.L."/>
            <person name="Tu H."/>
            <person name="Van de Peer Y."/>
            <person name="Verrier P.J."/>
            <person name="Waters E."/>
            <person name="Wood A."/>
            <person name="Yang L."/>
            <person name="Cove D."/>
            <person name="Cuming A."/>
            <person name="Hasebe M."/>
            <person name="Lucas S."/>
            <person name="Mishler D.B."/>
            <person name="Reski R."/>
            <person name="Grigoriev I."/>
            <person name="Quatrano R.S."/>
            <person name="Boore J.L."/>
        </authorList>
    </citation>
    <scope>NUCLEOTIDE SEQUENCE [LARGE SCALE GENOMIC DNA]</scope>
    <source>
        <strain evidence="2 3">cv. Gransden 2004</strain>
    </source>
</reference>
<reference evidence="1 3" key="2">
    <citation type="journal article" date="2018" name="Plant J.">
        <title>The Physcomitrella patens chromosome-scale assembly reveals moss genome structure and evolution.</title>
        <authorList>
            <person name="Lang D."/>
            <person name="Ullrich K.K."/>
            <person name="Murat F."/>
            <person name="Fuchs J."/>
            <person name="Jenkins J."/>
            <person name="Haas F.B."/>
            <person name="Piednoel M."/>
            <person name="Gundlach H."/>
            <person name="Van Bel M."/>
            <person name="Meyberg R."/>
            <person name="Vives C."/>
            <person name="Morata J."/>
            <person name="Symeonidi A."/>
            <person name="Hiss M."/>
            <person name="Muchero W."/>
            <person name="Kamisugi Y."/>
            <person name="Saleh O."/>
            <person name="Blanc G."/>
            <person name="Decker E.L."/>
            <person name="van Gessel N."/>
            <person name="Grimwood J."/>
            <person name="Hayes R.D."/>
            <person name="Graham S.W."/>
            <person name="Gunter L.E."/>
            <person name="McDaniel S.F."/>
            <person name="Hoernstein S.N.W."/>
            <person name="Larsson A."/>
            <person name="Li F.W."/>
            <person name="Perroud P.F."/>
            <person name="Phillips J."/>
            <person name="Ranjan P."/>
            <person name="Rokshar D.S."/>
            <person name="Rothfels C.J."/>
            <person name="Schneider L."/>
            <person name="Shu S."/>
            <person name="Stevenson D.W."/>
            <person name="Thummler F."/>
            <person name="Tillich M."/>
            <person name="Villarreal Aguilar J.C."/>
            <person name="Widiez T."/>
            <person name="Wong G.K."/>
            <person name="Wymore A."/>
            <person name="Zhang Y."/>
            <person name="Zimmer A.D."/>
            <person name="Quatrano R.S."/>
            <person name="Mayer K.F.X."/>
            <person name="Goodstein D."/>
            <person name="Casacuberta J.M."/>
            <person name="Vandepoele K."/>
            <person name="Reski R."/>
            <person name="Cuming A.C."/>
            <person name="Tuskan G.A."/>
            <person name="Maumus F."/>
            <person name="Salse J."/>
            <person name="Schmutz J."/>
            <person name="Rensing S.A."/>
        </authorList>
    </citation>
    <scope>NUCLEOTIDE SEQUENCE [LARGE SCALE GENOMIC DNA]</scope>
    <source>
        <strain evidence="2 3">cv. Gransden 2004</strain>
    </source>
</reference>
<dbReference type="Proteomes" id="UP000006727">
    <property type="component" value="Chromosome 10"/>
</dbReference>
<evidence type="ECO:0000313" key="3">
    <source>
        <dbReference type="Proteomes" id="UP000006727"/>
    </source>
</evidence>
<dbReference type="EMBL" id="ABEU02000010">
    <property type="protein sequence ID" value="PNR46318.1"/>
    <property type="molecule type" value="Genomic_DNA"/>
</dbReference>
<keyword evidence="3" id="KW-1185">Reference proteome</keyword>
<organism evidence="1">
    <name type="scientific">Physcomitrium patens</name>
    <name type="common">Spreading-leaved earth moss</name>
    <name type="synonym">Physcomitrella patens</name>
    <dbReference type="NCBI Taxonomy" id="3218"/>
    <lineage>
        <taxon>Eukaryota</taxon>
        <taxon>Viridiplantae</taxon>
        <taxon>Streptophyta</taxon>
        <taxon>Embryophyta</taxon>
        <taxon>Bryophyta</taxon>
        <taxon>Bryophytina</taxon>
        <taxon>Bryopsida</taxon>
        <taxon>Funariidae</taxon>
        <taxon>Funariales</taxon>
        <taxon>Funariaceae</taxon>
        <taxon>Physcomitrium</taxon>
    </lineage>
</organism>
<reference evidence="2" key="3">
    <citation type="submission" date="2020-12" db="UniProtKB">
        <authorList>
            <consortium name="EnsemblPlants"/>
        </authorList>
    </citation>
    <scope>IDENTIFICATION</scope>
</reference>
<protein>
    <submittedName>
        <fullName evidence="1 2">Uncharacterized protein</fullName>
    </submittedName>
</protein>
<evidence type="ECO:0000313" key="1">
    <source>
        <dbReference type="EMBL" id="PNR46318.1"/>
    </source>
</evidence>
<dbReference type="Gramene" id="Pp3c10_4860V3.1">
    <property type="protein sequence ID" value="Pp3c10_4860V3.1"/>
    <property type="gene ID" value="Pp3c10_4860"/>
</dbReference>
<name>A0A2K1JXR3_PHYPA</name>
<dbReference type="InParanoid" id="A0A2K1JXR3"/>
<dbReference type="EnsemblPlants" id="Pp3c10_4860V3.1">
    <property type="protein sequence ID" value="Pp3c10_4860V3.1"/>
    <property type="gene ID" value="Pp3c10_4860"/>
</dbReference>
<accession>A0A2K1JXR3</accession>
<proteinExistence type="predicted"/>
<gene>
    <name evidence="1" type="ORF">PHYPA_013437</name>
</gene>
<evidence type="ECO:0000313" key="2">
    <source>
        <dbReference type="EnsemblPlants" id="Pp3c10_4860V3.1"/>
    </source>
</evidence>